<evidence type="ECO:0000313" key="1">
    <source>
        <dbReference type="EMBL" id="MEJ2867978.1"/>
    </source>
</evidence>
<dbReference type="Gene3D" id="3.40.50.300">
    <property type="entry name" value="P-loop containing nucleotide triphosphate hydrolases"/>
    <property type="match status" value="1"/>
</dbReference>
<proteinExistence type="predicted"/>
<accession>A0ABU8MKZ2</accession>
<dbReference type="Proteomes" id="UP001385809">
    <property type="component" value="Unassembled WGS sequence"/>
</dbReference>
<gene>
    <name evidence="1" type="ORF">WCD74_09400</name>
</gene>
<dbReference type="InterPro" id="IPR027417">
    <property type="entry name" value="P-loop_NTPase"/>
</dbReference>
<name>A0ABU8MKZ2_9PSEU</name>
<reference evidence="1 2" key="1">
    <citation type="submission" date="2024-03" db="EMBL/GenBank/DDBJ databases">
        <title>Actinomycetospora sp. OC33-EN08, a novel actinomycete isolated from wild orchid (Aerides multiflora).</title>
        <authorList>
            <person name="Suriyachadkun C."/>
        </authorList>
    </citation>
    <scope>NUCLEOTIDE SEQUENCE [LARGE SCALE GENOMIC DNA]</scope>
    <source>
        <strain evidence="1 2">OC33-EN08</strain>
    </source>
</reference>
<protein>
    <submittedName>
        <fullName evidence="1">AAA family ATPase</fullName>
    </submittedName>
</protein>
<evidence type="ECO:0000313" key="2">
    <source>
        <dbReference type="Proteomes" id="UP001385809"/>
    </source>
</evidence>
<keyword evidence="2" id="KW-1185">Reference proteome</keyword>
<dbReference type="EMBL" id="JBBEGN010000003">
    <property type="protein sequence ID" value="MEJ2867978.1"/>
    <property type="molecule type" value="Genomic_DNA"/>
</dbReference>
<dbReference type="Pfam" id="PF13671">
    <property type="entry name" value="AAA_33"/>
    <property type="match status" value="1"/>
</dbReference>
<dbReference type="RefSeq" id="WP_337694784.1">
    <property type="nucleotide sequence ID" value="NZ_JBBEGN010000003.1"/>
</dbReference>
<organism evidence="1 2">
    <name type="scientific">Actinomycetospora aurantiaca</name>
    <dbReference type="NCBI Taxonomy" id="3129233"/>
    <lineage>
        <taxon>Bacteria</taxon>
        <taxon>Bacillati</taxon>
        <taxon>Actinomycetota</taxon>
        <taxon>Actinomycetes</taxon>
        <taxon>Pseudonocardiales</taxon>
        <taxon>Pseudonocardiaceae</taxon>
        <taxon>Actinomycetospora</taxon>
    </lineage>
</organism>
<comment type="caution">
    <text evidence="1">The sequence shown here is derived from an EMBL/GenBank/DDBJ whole genome shotgun (WGS) entry which is preliminary data.</text>
</comment>
<sequence>MEPQDVLRELPLWTRLERDELLSRARSLGVRVELHVTDAPVDELWCRIEARNAEPPWDREPITRARLDRWVEQFERPGPEEAALFDGP</sequence>